<organism evidence="1 2">
    <name type="scientific">Archangium lansingense</name>
    <dbReference type="NCBI Taxonomy" id="2995310"/>
    <lineage>
        <taxon>Bacteria</taxon>
        <taxon>Pseudomonadati</taxon>
        <taxon>Myxococcota</taxon>
        <taxon>Myxococcia</taxon>
        <taxon>Myxococcales</taxon>
        <taxon>Cystobacterineae</taxon>
        <taxon>Archangiaceae</taxon>
        <taxon>Archangium</taxon>
    </lineage>
</organism>
<name>A0ABT4AQA3_9BACT</name>
<accession>A0ABT4AQA3</accession>
<dbReference type="PANTHER" id="PTHR11261">
    <property type="entry name" value="INTERPHOTORECEPTOR RETINOID-BINDING PROTEIN"/>
    <property type="match status" value="1"/>
</dbReference>
<comment type="caution">
    <text evidence="1">The sequence shown here is derived from an EMBL/GenBank/DDBJ whole genome shotgun (WGS) entry which is preliminary data.</text>
</comment>
<proteinExistence type="predicted"/>
<dbReference type="RefSeq" id="WP_267541980.1">
    <property type="nucleotide sequence ID" value="NZ_JAPNKA010000001.1"/>
</dbReference>
<reference evidence="1 2" key="1">
    <citation type="submission" date="2022-11" db="EMBL/GenBank/DDBJ databases">
        <title>Minimal conservation of predation-associated metabolite biosynthetic gene clusters underscores biosynthetic potential of Myxococcota including descriptions for ten novel species: Archangium lansinium sp. nov., Myxococcus landrumus sp. nov., Nannocystis bai.</title>
        <authorList>
            <person name="Ahearne A."/>
            <person name="Stevens C."/>
            <person name="Phillips K."/>
        </authorList>
    </citation>
    <scope>NUCLEOTIDE SEQUENCE [LARGE SCALE GENOMIC DNA]</scope>
    <source>
        <strain evidence="1 2">MIWBW</strain>
    </source>
</reference>
<evidence type="ECO:0000313" key="1">
    <source>
        <dbReference type="EMBL" id="MCY1083451.1"/>
    </source>
</evidence>
<gene>
    <name evidence="1" type="ORF">OV287_54340</name>
</gene>
<dbReference type="Gene3D" id="3.90.226.10">
    <property type="entry name" value="2-enoyl-CoA Hydratase, Chain A, domain 1"/>
    <property type="match status" value="2"/>
</dbReference>
<dbReference type="SUPFAM" id="SSF52096">
    <property type="entry name" value="ClpP/crotonase"/>
    <property type="match status" value="1"/>
</dbReference>
<protein>
    <submittedName>
        <fullName evidence="1">S41 family peptidase</fullName>
    </submittedName>
</protein>
<dbReference type="InterPro" id="IPR029045">
    <property type="entry name" value="ClpP/crotonase-like_dom_sf"/>
</dbReference>
<sequence length="291" mass="31322">MSKDKHLRILYAPAQPPDLEPNAPGAAAAREKMNRELAAMNFGFAKVEQLSGNVGYLDLRGFVGAELAGETATAAMNLLAHSDAVIIDLRQNGGGSPSMVQLITIKRATIVGETTGGGAHPVRPHFLADVHLLALIPFGRAVSPITGTNWEGTGVTPDLQVPADKALVAAHRDALKKLHDQAQDAERKQKFAWALQKVEALANPVTPSAEVLKSFAGSYGKLTLSYENGSLWFLWPGRKLRAVPMTADTFTLDDGRDVLRFRMETEASGKVTGLIELYDDGRTERSPRTGS</sequence>
<dbReference type="Proteomes" id="UP001207654">
    <property type="component" value="Unassembled WGS sequence"/>
</dbReference>
<dbReference type="PANTHER" id="PTHR11261:SF3">
    <property type="entry name" value="RETINOL-BINDING PROTEIN 3"/>
    <property type="match status" value="1"/>
</dbReference>
<dbReference type="EMBL" id="JAPNKA010000001">
    <property type="protein sequence ID" value="MCY1083451.1"/>
    <property type="molecule type" value="Genomic_DNA"/>
</dbReference>
<evidence type="ECO:0000313" key="2">
    <source>
        <dbReference type="Proteomes" id="UP001207654"/>
    </source>
</evidence>
<keyword evidence="2" id="KW-1185">Reference proteome</keyword>